<accession>A0A510VB09</accession>
<comment type="caution">
    <text evidence="1">The sequence shown here is derived from an EMBL/GenBank/DDBJ whole genome shotgun (WGS) entry which is preliminary data.</text>
</comment>
<protein>
    <submittedName>
        <fullName evidence="1">Uncharacterized protein</fullName>
    </submittedName>
</protein>
<name>A0A510VB09_9CELL</name>
<gene>
    <name evidence="1" type="ORF">CXY01_28350</name>
</gene>
<dbReference type="AlphaFoldDB" id="A0A510VB09"/>
<organism evidence="1 2">
    <name type="scientific">Cellulomonas xylanilytica</name>
    <dbReference type="NCBI Taxonomy" id="233583"/>
    <lineage>
        <taxon>Bacteria</taxon>
        <taxon>Bacillati</taxon>
        <taxon>Actinomycetota</taxon>
        <taxon>Actinomycetes</taxon>
        <taxon>Micrococcales</taxon>
        <taxon>Cellulomonadaceae</taxon>
        <taxon>Cellulomonas</taxon>
    </lineage>
</organism>
<keyword evidence="2" id="KW-1185">Reference proteome</keyword>
<dbReference type="EMBL" id="BJUB01000009">
    <property type="protein sequence ID" value="GEK22315.1"/>
    <property type="molecule type" value="Genomic_DNA"/>
</dbReference>
<sequence length="206" mass="21256">MTSTASAAGSYRRRPGVPARPPFAFTATAPPGWEAFRGDAPGLRDDLVALVARSAVWPALTERQRLGLANVMRSVAGVSAATGAVATMLRVGSAAPGRADAMPDVASLSLTWLRTAPVLADLDLARLVVQEGEPVDTGLGPGVVARRVESTPTGGEQITSQIAAPLPDSIWLAVLTGTSSALEHAPAMEEALHAVALSLQVDRPPR</sequence>
<dbReference type="RefSeq" id="WP_146928129.1">
    <property type="nucleotide sequence ID" value="NZ_BJUB01000009.1"/>
</dbReference>
<evidence type="ECO:0000313" key="2">
    <source>
        <dbReference type="Proteomes" id="UP000321118"/>
    </source>
</evidence>
<dbReference type="OrthoDB" id="4822656at2"/>
<dbReference type="Proteomes" id="UP000321118">
    <property type="component" value="Unassembled WGS sequence"/>
</dbReference>
<reference evidence="1 2" key="1">
    <citation type="submission" date="2019-07" db="EMBL/GenBank/DDBJ databases">
        <title>Whole genome shotgun sequence of Cellulomonas xylanilytica NBRC 101102.</title>
        <authorList>
            <person name="Hosoyama A."/>
            <person name="Uohara A."/>
            <person name="Ohji S."/>
            <person name="Ichikawa N."/>
        </authorList>
    </citation>
    <scope>NUCLEOTIDE SEQUENCE [LARGE SCALE GENOMIC DNA]</scope>
    <source>
        <strain evidence="1 2">NBRC 101102</strain>
    </source>
</reference>
<evidence type="ECO:0000313" key="1">
    <source>
        <dbReference type="EMBL" id="GEK22315.1"/>
    </source>
</evidence>
<proteinExistence type="predicted"/>